<dbReference type="SMR" id="A0A6P1E269"/>
<feature type="domain" description="Ig-like" evidence="2">
    <location>
        <begin position="368"/>
        <end position="437"/>
    </location>
</feature>
<dbReference type="InterPro" id="IPR013783">
    <property type="entry name" value="Ig-like_fold"/>
</dbReference>
<dbReference type="InterPro" id="IPR022038">
    <property type="entry name" value="Ig-like_bact"/>
</dbReference>
<evidence type="ECO:0000259" key="2">
    <source>
        <dbReference type="Pfam" id="PF07523"/>
    </source>
</evidence>
<feature type="compositionally biased region" description="Polar residues" evidence="1">
    <location>
        <begin position="480"/>
        <end position="495"/>
    </location>
</feature>
<dbReference type="Pfam" id="PF19087">
    <property type="entry name" value="DUF5776"/>
    <property type="match status" value="1"/>
</dbReference>
<evidence type="ECO:0000259" key="3">
    <source>
        <dbReference type="Pfam" id="PF19087"/>
    </source>
</evidence>
<protein>
    <submittedName>
        <fullName evidence="4">DUF5011 domain-containing protein</fullName>
    </submittedName>
</protein>
<dbReference type="Gene3D" id="2.60.40.10">
    <property type="entry name" value="Immunoglobulins"/>
    <property type="match status" value="1"/>
</dbReference>
<dbReference type="Proteomes" id="UP000465035">
    <property type="component" value="Chromosome"/>
</dbReference>
<evidence type="ECO:0000313" key="4">
    <source>
        <dbReference type="EMBL" id="QHB51406.1"/>
    </source>
</evidence>
<feature type="region of interest" description="Disordered" evidence="1">
    <location>
        <begin position="440"/>
        <end position="502"/>
    </location>
</feature>
<name>A0A6P1E269_LENHI</name>
<dbReference type="Pfam" id="PF07523">
    <property type="entry name" value="Big_3"/>
    <property type="match status" value="1"/>
</dbReference>
<dbReference type="AlphaFoldDB" id="A0A6P1E269"/>
<organism evidence="4 5">
    <name type="scientific">Lentilactobacillus hilgardii</name>
    <name type="common">Lactobacillus hilgardii</name>
    <dbReference type="NCBI Taxonomy" id="1588"/>
    <lineage>
        <taxon>Bacteria</taxon>
        <taxon>Bacillati</taxon>
        <taxon>Bacillota</taxon>
        <taxon>Bacilli</taxon>
        <taxon>Lactobacillales</taxon>
        <taxon>Lactobacillaceae</taxon>
        <taxon>Lentilactobacillus</taxon>
    </lineage>
</organism>
<reference evidence="4 5" key="1">
    <citation type="submission" date="2019-12" db="EMBL/GenBank/DDBJ databases">
        <title>Lactobacillus hilgardii FLUB.</title>
        <authorList>
            <person name="Gustaw K."/>
        </authorList>
    </citation>
    <scope>NUCLEOTIDE SEQUENCE [LARGE SCALE GENOMIC DNA]</scope>
    <source>
        <strain evidence="4 5">FLUB</strain>
    </source>
</reference>
<sequence>MNTVGLTKRHVVIKLILIAVAFLLFIVTAGRHASADDTSAIYAYTGEKSVQQKAISDGIEFNTQLIVNGEYGPYPLRNFATQKSDAIVDMDKVTSLAQEVTIKNTTDKDYTISSYQVSLPRWINPGSQVVAARPFSEETQNGLTTRWFSYVNDQNDDPTKLRSFNITGKLPAGQEYKLEIPLKINDPKAVKVGDTFNIDNTMHNSGISIYSYFRFGKAINDSNGNSTLSSTGRYIATIRDKNRYLMLPNNIQRLMPKMNDASDPAAKNELRINNFPSGSNEVDFNSARDTKLYTGGLYFVQLDRIKNAVRDEGYSVAVNSGTKKMYDFYSYNTSVGSPITDPNTGKPVDVSGKDGYGTVYVELRQVIDAHDSTINSGSTWKAADNGKIVDHSGKQVDLTSAADVKVTGSVNTAVPGKYKITYTYLPDNVSKTITVTVTGGSGSGSSGNNNANDGSTNDSGTSGNNSNNSGSNSNNSSGNQPNVDSNTNGDNSSKPVPSDGPQVAVKGEAVYATKKIGLYKKTVFNKNNRIKWYSKAKRVNRPQFIVKGYLRDNTGKLRYRVQQYNPYTRKYVKGTKGYITASAKYVVRVYYQSVPKSKKVTIINRKGVNVYKKLALTQKVKHYKKGAILKVKKVVKHKYSTRYVLNNGQYVTANKKFMIAKN</sequence>
<feature type="compositionally biased region" description="Low complexity" evidence="1">
    <location>
        <begin position="446"/>
        <end position="479"/>
    </location>
</feature>
<evidence type="ECO:0000256" key="1">
    <source>
        <dbReference type="SAM" id="MobiDB-lite"/>
    </source>
</evidence>
<evidence type="ECO:0000313" key="5">
    <source>
        <dbReference type="Proteomes" id="UP000465035"/>
    </source>
</evidence>
<dbReference type="RefSeq" id="WP_003552423.1">
    <property type="nucleotide sequence ID" value="NZ_CABKOL010000106.1"/>
</dbReference>
<dbReference type="GeneID" id="69057483"/>
<dbReference type="InterPro" id="IPR044081">
    <property type="entry name" value="DUF5776"/>
</dbReference>
<feature type="domain" description="DUF5776" evidence="3">
    <location>
        <begin position="590"/>
        <end position="657"/>
    </location>
</feature>
<accession>A0A6P1E269</accession>
<dbReference type="EMBL" id="CP047121">
    <property type="protein sequence ID" value="QHB51406.1"/>
    <property type="molecule type" value="Genomic_DNA"/>
</dbReference>
<gene>
    <name evidence="4" type="ORF">GQR93_03835</name>
</gene>
<proteinExistence type="predicted"/>